<dbReference type="PANTHER" id="PTHR10496">
    <property type="entry name" value="40S RIBOSOMAL PROTEIN S24"/>
    <property type="match status" value="1"/>
</dbReference>
<dbReference type="InterPro" id="IPR053709">
    <property type="entry name" value="eRP_eS24_sf"/>
</dbReference>
<feature type="transmembrane region" description="Helical" evidence="5">
    <location>
        <begin position="139"/>
        <end position="155"/>
    </location>
</feature>
<feature type="transmembrane region" description="Helical" evidence="5">
    <location>
        <begin position="161"/>
        <end position="180"/>
    </location>
</feature>
<dbReference type="EMBL" id="HBUF01193826">
    <property type="protein sequence ID" value="CAG6659332.1"/>
    <property type="molecule type" value="Transcribed_RNA"/>
</dbReference>
<organism evidence="6">
    <name type="scientific">Cacopsylla melanoneura</name>
    <dbReference type="NCBI Taxonomy" id="428564"/>
    <lineage>
        <taxon>Eukaryota</taxon>
        <taxon>Metazoa</taxon>
        <taxon>Ecdysozoa</taxon>
        <taxon>Arthropoda</taxon>
        <taxon>Hexapoda</taxon>
        <taxon>Insecta</taxon>
        <taxon>Pterygota</taxon>
        <taxon>Neoptera</taxon>
        <taxon>Paraneoptera</taxon>
        <taxon>Hemiptera</taxon>
        <taxon>Sternorrhyncha</taxon>
        <taxon>Psylloidea</taxon>
        <taxon>Psyllidae</taxon>
        <taxon>Psyllinae</taxon>
        <taxon>Cacopsylla</taxon>
    </lineage>
</organism>
<evidence type="ECO:0000256" key="2">
    <source>
        <dbReference type="ARBA" id="ARBA00022980"/>
    </source>
</evidence>
<dbReference type="InterPro" id="IPR018098">
    <property type="entry name" value="Ribosomal_eS24_CS"/>
</dbReference>
<keyword evidence="2 6" id="KW-0689">Ribosomal protein</keyword>
<keyword evidence="5" id="KW-0812">Transmembrane</keyword>
<comment type="similarity">
    <text evidence="1 4">Belongs to the eukaryotic ribosomal protein eS24 family.</text>
</comment>
<evidence type="ECO:0000256" key="1">
    <source>
        <dbReference type="ARBA" id="ARBA00009680"/>
    </source>
</evidence>
<sequence>MSASTVTVKTRKYMTNRLLGRKQMVVDVLHPGKPSVKKTEIREKLSKMFKSKPENIFAFGFQTQFGGGKSTGFALIYDTLDIAKKFEPKYRLQRHGLFEKKTQTRKQRKEKKNRMKKVRGTKKTKVGAAAAKKGRNKPLFFLYISGSMVMGFFFSCSGDCQTILFSILQLYLVCCMYYPFHQLKIQANVFVLLCFIFCNYNDALNPPPPTNKTK</sequence>
<dbReference type="GO" id="GO:0006412">
    <property type="term" value="P:translation"/>
    <property type="evidence" value="ECO:0007669"/>
    <property type="project" value="InterPro"/>
</dbReference>
<evidence type="ECO:0000256" key="3">
    <source>
        <dbReference type="ARBA" id="ARBA00023274"/>
    </source>
</evidence>
<dbReference type="InterPro" id="IPR012678">
    <property type="entry name" value="Ribosomal_uL23/eL15/eS24_sf"/>
</dbReference>
<dbReference type="AlphaFoldDB" id="A0A8D8S0T5"/>
<dbReference type="FunFam" id="3.30.70.3370:FF:000001">
    <property type="entry name" value="40S ribosomal protein S24"/>
    <property type="match status" value="1"/>
</dbReference>
<dbReference type="SUPFAM" id="SSF54189">
    <property type="entry name" value="Ribosomal proteins S24e, L23 and L15e"/>
    <property type="match status" value="1"/>
</dbReference>
<dbReference type="GO" id="GO:0005840">
    <property type="term" value="C:ribosome"/>
    <property type="evidence" value="ECO:0007669"/>
    <property type="project" value="UniProtKB-KW"/>
</dbReference>
<dbReference type="Gene3D" id="3.30.70.3370">
    <property type="match status" value="1"/>
</dbReference>
<proteinExistence type="inferred from homology"/>
<dbReference type="InterPro" id="IPR001976">
    <property type="entry name" value="Ribosomal_eS24"/>
</dbReference>
<keyword evidence="5" id="KW-0472">Membrane</keyword>
<dbReference type="Pfam" id="PF01282">
    <property type="entry name" value="Ribosomal_S24e"/>
    <property type="match status" value="1"/>
</dbReference>
<protein>
    <recommendedName>
        <fullName evidence="4">40S ribosomal protein S24</fullName>
    </recommendedName>
</protein>
<dbReference type="PROSITE" id="PS00529">
    <property type="entry name" value="RIBOSOMAL_S24E"/>
    <property type="match status" value="1"/>
</dbReference>
<feature type="transmembrane region" description="Helical" evidence="5">
    <location>
        <begin position="187"/>
        <end position="204"/>
    </location>
</feature>
<accession>A0A8D8S0T5</accession>
<keyword evidence="5" id="KW-1133">Transmembrane helix</keyword>
<dbReference type="GO" id="GO:0003735">
    <property type="term" value="F:structural constituent of ribosome"/>
    <property type="evidence" value="ECO:0007669"/>
    <property type="project" value="InterPro"/>
</dbReference>
<evidence type="ECO:0000313" key="6">
    <source>
        <dbReference type="EMBL" id="CAG6659332.1"/>
    </source>
</evidence>
<name>A0A8D8S0T5_9HEMI</name>
<dbReference type="GO" id="GO:1990904">
    <property type="term" value="C:ribonucleoprotein complex"/>
    <property type="evidence" value="ECO:0007669"/>
    <property type="project" value="UniProtKB-KW"/>
</dbReference>
<keyword evidence="3" id="KW-0687">Ribonucleoprotein</keyword>
<evidence type="ECO:0000256" key="5">
    <source>
        <dbReference type="SAM" id="Phobius"/>
    </source>
</evidence>
<dbReference type="HAMAP" id="MF_00545">
    <property type="entry name" value="Ribosomal_eS24"/>
    <property type="match status" value="1"/>
</dbReference>
<evidence type="ECO:0000256" key="4">
    <source>
        <dbReference type="RuleBase" id="RU004383"/>
    </source>
</evidence>
<reference evidence="6" key="1">
    <citation type="submission" date="2021-05" db="EMBL/GenBank/DDBJ databases">
        <authorList>
            <person name="Alioto T."/>
            <person name="Alioto T."/>
            <person name="Gomez Garrido J."/>
        </authorList>
    </citation>
    <scope>NUCLEOTIDE SEQUENCE</scope>
</reference>